<dbReference type="PANTHER" id="PTHR43434:SF1">
    <property type="entry name" value="PHOSPHOGLYCOLATE PHOSPHATASE"/>
    <property type="match status" value="1"/>
</dbReference>
<sequence>MSADRVRLDLVHENGSTTIDAVCWDWNGTLLDDVEVALAAMNTVLRRRGLAEISDQEAYRAVFGFPIRAFYARLGVDAADFLEAADEYLALFAAGVGSASLQPQARATLAAIDVLGVEQVLISATPEVTLERQLAPHSLHGHFAHVHGITDVYAASKEHVVTAWLEDSRHDPRRVLMVGDTNHDEEIAEALQVRFLRFDGGHQDAPSHRRHPVISSLGEIVGSLTPSPEALRDLRRR</sequence>
<name>A0ABY1LLI0_9MICO</name>
<evidence type="ECO:0000313" key="1">
    <source>
        <dbReference type="EMBL" id="SKC57178.1"/>
    </source>
</evidence>
<dbReference type="InterPro" id="IPR050155">
    <property type="entry name" value="HAD-like_hydrolase_sf"/>
</dbReference>
<gene>
    <name evidence="1" type="ORF">SAMN06295973_2118</name>
</gene>
<dbReference type="Proteomes" id="UP000190827">
    <property type="component" value="Unassembled WGS sequence"/>
</dbReference>
<accession>A0ABY1LLI0</accession>
<reference evidence="1 2" key="1">
    <citation type="submission" date="2017-02" db="EMBL/GenBank/DDBJ databases">
        <authorList>
            <person name="Varghese N."/>
            <person name="Submissions S."/>
        </authorList>
    </citation>
    <scope>NUCLEOTIDE SEQUENCE [LARGE SCALE GENOMIC DNA]</scope>
    <source>
        <strain evidence="1 2">VKM Ac-1787</strain>
    </source>
</reference>
<dbReference type="InterPro" id="IPR023214">
    <property type="entry name" value="HAD_sf"/>
</dbReference>
<organism evidence="1 2">
    <name type="scientific">Plantibacter cousiniae</name>
    <name type="common">nom. nud.</name>
    <dbReference type="NCBI Taxonomy" id="199709"/>
    <lineage>
        <taxon>Bacteria</taxon>
        <taxon>Bacillati</taxon>
        <taxon>Actinomycetota</taxon>
        <taxon>Actinomycetes</taxon>
        <taxon>Micrococcales</taxon>
        <taxon>Microbacteriaceae</taxon>
        <taxon>Plantibacter</taxon>
    </lineage>
</organism>
<keyword evidence="2" id="KW-1185">Reference proteome</keyword>
<dbReference type="SFLD" id="SFLDG01129">
    <property type="entry name" value="C1.5:_HAD__Beta-PGM__Phosphata"/>
    <property type="match status" value="1"/>
</dbReference>
<dbReference type="InterPro" id="IPR036412">
    <property type="entry name" value="HAD-like_sf"/>
</dbReference>
<dbReference type="SUPFAM" id="SSF56784">
    <property type="entry name" value="HAD-like"/>
    <property type="match status" value="1"/>
</dbReference>
<dbReference type="InterPro" id="IPR023198">
    <property type="entry name" value="PGP-like_dom2"/>
</dbReference>
<dbReference type="RefSeq" id="WP_079705813.1">
    <property type="nucleotide sequence ID" value="NZ_FUZO01000001.1"/>
</dbReference>
<dbReference type="Gene3D" id="3.40.50.1000">
    <property type="entry name" value="HAD superfamily/HAD-like"/>
    <property type="match status" value="1"/>
</dbReference>
<proteinExistence type="predicted"/>
<dbReference type="EMBL" id="FUZO01000001">
    <property type="protein sequence ID" value="SKC57178.1"/>
    <property type="molecule type" value="Genomic_DNA"/>
</dbReference>
<comment type="caution">
    <text evidence="1">The sequence shown here is derived from an EMBL/GenBank/DDBJ whole genome shotgun (WGS) entry which is preliminary data.</text>
</comment>
<dbReference type="PANTHER" id="PTHR43434">
    <property type="entry name" value="PHOSPHOGLYCOLATE PHOSPHATASE"/>
    <property type="match status" value="1"/>
</dbReference>
<dbReference type="Pfam" id="PF13419">
    <property type="entry name" value="HAD_2"/>
    <property type="match status" value="1"/>
</dbReference>
<dbReference type="Gene3D" id="1.10.150.240">
    <property type="entry name" value="Putative phosphatase, domain 2"/>
    <property type="match status" value="1"/>
</dbReference>
<dbReference type="InterPro" id="IPR041492">
    <property type="entry name" value="HAD_2"/>
</dbReference>
<evidence type="ECO:0000313" key="2">
    <source>
        <dbReference type="Proteomes" id="UP000190827"/>
    </source>
</evidence>
<dbReference type="SFLD" id="SFLDS00003">
    <property type="entry name" value="Haloacid_Dehalogenase"/>
    <property type="match status" value="1"/>
</dbReference>
<protein>
    <submittedName>
        <fullName evidence="1">Phosphoglycolate phosphatase</fullName>
    </submittedName>
</protein>